<comment type="PTM">
    <text evidence="9">Cleaved by prepilin peptidase.</text>
</comment>
<comment type="similarity">
    <text evidence="2 9">Belongs to the GSP I family.</text>
</comment>
<evidence type="ECO:0000256" key="9">
    <source>
        <dbReference type="RuleBase" id="RU368030"/>
    </source>
</evidence>
<comment type="function">
    <text evidence="9">Component of the type II secretion system required for the energy-dependent secretion of extracellular factors such as proteases and toxins from the periplasm.</text>
</comment>
<comment type="subcellular location">
    <subcellularLocation>
        <location evidence="1 9">Cell inner membrane</location>
        <topology evidence="1 9">Single-pass membrane protein</topology>
    </subcellularLocation>
</comment>
<dbReference type="Proteomes" id="UP000239504">
    <property type="component" value="Unassembled WGS sequence"/>
</dbReference>
<feature type="domain" description="Type II secretion system protein GspI C-terminal" evidence="10">
    <location>
        <begin position="43"/>
        <end position="115"/>
    </location>
</feature>
<evidence type="ECO:0000259" key="10">
    <source>
        <dbReference type="Pfam" id="PF02501"/>
    </source>
</evidence>
<dbReference type="PANTHER" id="PTHR38779">
    <property type="entry name" value="TYPE II SECRETION SYSTEM PROTEIN I-RELATED"/>
    <property type="match status" value="1"/>
</dbReference>
<feature type="transmembrane region" description="Helical" evidence="9">
    <location>
        <begin position="12"/>
        <end position="34"/>
    </location>
</feature>
<keyword evidence="4 9" id="KW-0488">Methylation</keyword>
<dbReference type="SUPFAM" id="SSF54523">
    <property type="entry name" value="Pili subunits"/>
    <property type="match status" value="1"/>
</dbReference>
<evidence type="ECO:0000313" key="12">
    <source>
        <dbReference type="Proteomes" id="UP000239504"/>
    </source>
</evidence>
<dbReference type="InterPro" id="IPR003413">
    <property type="entry name" value="T2SS_GspI_C"/>
</dbReference>
<dbReference type="OrthoDB" id="7189314at2"/>
<dbReference type="PANTHER" id="PTHR38779:SF2">
    <property type="entry name" value="TYPE II SECRETION SYSTEM PROTEIN I-RELATED"/>
    <property type="match status" value="1"/>
</dbReference>
<dbReference type="InterPro" id="IPR045584">
    <property type="entry name" value="Pilin-like"/>
</dbReference>
<dbReference type="GO" id="GO:0015628">
    <property type="term" value="P:protein secretion by the type II secretion system"/>
    <property type="evidence" value="ECO:0007669"/>
    <property type="project" value="UniProtKB-UniRule"/>
</dbReference>
<keyword evidence="7 9" id="KW-1133">Transmembrane helix</keyword>
<keyword evidence="8 9" id="KW-0472">Membrane</keyword>
<sequence>MMRRDRQRGVTLVETLVALAVMGLVIGALMVMIGQNSRFAASMRDKTMAQIAADNLMVEAMVLTSALETGDSAGEVEVGGRALFYTRTVTETGVQNVLRIDIAVNAENGQTLAQAVSMRRPS</sequence>
<evidence type="ECO:0000256" key="3">
    <source>
        <dbReference type="ARBA" id="ARBA00022475"/>
    </source>
</evidence>
<proteinExistence type="inferred from homology"/>
<name>A0A2S7K2T5_9PROT</name>
<dbReference type="InterPro" id="IPR012902">
    <property type="entry name" value="N_methyl_site"/>
</dbReference>
<dbReference type="AlphaFoldDB" id="A0A2S7K2T5"/>
<dbReference type="NCBIfam" id="TIGR02532">
    <property type="entry name" value="IV_pilin_GFxxxE"/>
    <property type="match status" value="1"/>
</dbReference>
<keyword evidence="6 9" id="KW-0812">Transmembrane</keyword>
<evidence type="ECO:0000256" key="4">
    <source>
        <dbReference type="ARBA" id="ARBA00022481"/>
    </source>
</evidence>
<evidence type="ECO:0000256" key="5">
    <source>
        <dbReference type="ARBA" id="ARBA00022519"/>
    </source>
</evidence>
<organism evidence="11 12">
    <name type="scientific">Hyphococcus luteus</name>
    <dbReference type="NCBI Taxonomy" id="2058213"/>
    <lineage>
        <taxon>Bacteria</taxon>
        <taxon>Pseudomonadati</taxon>
        <taxon>Pseudomonadota</taxon>
        <taxon>Alphaproteobacteria</taxon>
        <taxon>Parvularculales</taxon>
        <taxon>Parvularculaceae</taxon>
        <taxon>Hyphococcus</taxon>
    </lineage>
</organism>
<dbReference type="NCBIfam" id="TIGR01707">
    <property type="entry name" value="gspI"/>
    <property type="match status" value="1"/>
</dbReference>
<accession>A0A2S7K2T5</accession>
<dbReference type="PROSITE" id="PS00409">
    <property type="entry name" value="PROKAR_NTER_METHYL"/>
    <property type="match status" value="1"/>
</dbReference>
<protein>
    <recommendedName>
        <fullName evidence="9">Type II secretion system protein I</fullName>
        <shortName evidence="9">T2SS minor pseudopilin I</shortName>
    </recommendedName>
</protein>
<comment type="caution">
    <text evidence="11">The sequence shown here is derived from an EMBL/GenBank/DDBJ whole genome shotgun (WGS) entry which is preliminary data.</text>
</comment>
<keyword evidence="5 9" id="KW-0997">Cell inner membrane</keyword>
<evidence type="ECO:0000256" key="7">
    <source>
        <dbReference type="ARBA" id="ARBA00022989"/>
    </source>
</evidence>
<evidence type="ECO:0000256" key="8">
    <source>
        <dbReference type="ARBA" id="ARBA00023136"/>
    </source>
</evidence>
<reference evidence="11 12" key="1">
    <citation type="submission" date="2017-12" db="EMBL/GenBank/DDBJ databases">
        <authorList>
            <person name="Hurst M.R.H."/>
        </authorList>
    </citation>
    <scope>NUCLEOTIDE SEQUENCE [LARGE SCALE GENOMIC DNA]</scope>
    <source>
        <strain evidence="11 12">SY-3-19</strain>
    </source>
</reference>
<dbReference type="GO" id="GO:0015627">
    <property type="term" value="C:type II protein secretion system complex"/>
    <property type="evidence" value="ECO:0007669"/>
    <property type="project" value="UniProtKB-UniRule"/>
</dbReference>
<dbReference type="InterPro" id="IPR010052">
    <property type="entry name" value="T2SS_protein-GspI"/>
</dbReference>
<gene>
    <name evidence="11" type="primary">gspI</name>
    <name evidence="11" type="ORF">CW354_15070</name>
</gene>
<evidence type="ECO:0000313" key="11">
    <source>
        <dbReference type="EMBL" id="PQA86803.1"/>
    </source>
</evidence>
<keyword evidence="3" id="KW-1003">Cell membrane</keyword>
<dbReference type="Pfam" id="PF02501">
    <property type="entry name" value="T2SSI"/>
    <property type="match status" value="1"/>
</dbReference>
<evidence type="ECO:0000256" key="2">
    <source>
        <dbReference type="ARBA" id="ARBA00008358"/>
    </source>
</evidence>
<evidence type="ECO:0000256" key="6">
    <source>
        <dbReference type="ARBA" id="ARBA00022692"/>
    </source>
</evidence>
<dbReference type="GO" id="GO:0005886">
    <property type="term" value="C:plasma membrane"/>
    <property type="evidence" value="ECO:0007669"/>
    <property type="project" value="UniProtKB-SubCell"/>
</dbReference>
<dbReference type="Pfam" id="PF07963">
    <property type="entry name" value="N_methyl"/>
    <property type="match status" value="1"/>
</dbReference>
<keyword evidence="12" id="KW-1185">Reference proteome</keyword>
<evidence type="ECO:0000256" key="1">
    <source>
        <dbReference type="ARBA" id="ARBA00004377"/>
    </source>
</evidence>
<comment type="subunit">
    <text evidence="9">Type II secretion is composed of four main components: the outer membrane complex, the inner membrane complex, the cytoplasmic secretion ATPase and the periplasm-spanning pseudopilus.</text>
</comment>
<dbReference type="EMBL" id="PJCH01000011">
    <property type="protein sequence ID" value="PQA86803.1"/>
    <property type="molecule type" value="Genomic_DNA"/>
</dbReference>
<dbReference type="Gene3D" id="3.30.1300.30">
    <property type="entry name" value="GSPII I/J protein-like"/>
    <property type="match status" value="1"/>
</dbReference>